<organism evidence="1 2">
    <name type="scientific">Austrofundulus limnaeus</name>
    <name type="common">Annual killifish</name>
    <dbReference type="NCBI Taxonomy" id="52670"/>
    <lineage>
        <taxon>Eukaryota</taxon>
        <taxon>Metazoa</taxon>
        <taxon>Chordata</taxon>
        <taxon>Craniata</taxon>
        <taxon>Vertebrata</taxon>
        <taxon>Euteleostomi</taxon>
        <taxon>Actinopterygii</taxon>
        <taxon>Neopterygii</taxon>
        <taxon>Teleostei</taxon>
        <taxon>Neoteleostei</taxon>
        <taxon>Acanthomorphata</taxon>
        <taxon>Ovalentaria</taxon>
        <taxon>Atherinomorphae</taxon>
        <taxon>Cyprinodontiformes</taxon>
        <taxon>Rivulidae</taxon>
        <taxon>Austrofundulus</taxon>
    </lineage>
</organism>
<proteinExistence type="predicted"/>
<evidence type="ECO:0000313" key="2">
    <source>
        <dbReference type="RefSeq" id="XP_013869715.1"/>
    </source>
</evidence>
<gene>
    <name evidence="2" type="primary">LOC106521615</name>
</gene>
<sequence>MFNDTLICNIKYTIGFNQPIQLTCGCVVCTKCYNLANNQNRVTCKSHKVKMKTGIVNSNANLLAHWQHAHTDHEWNMVLSGAGGVSNAQVQAMLDQPQVNESVLCEVFDILLNNKDRVSFRWLNNAPLQTTEAHRYVAIPHTRNFWNHIATGSKKPTNVTDMLEPDLCLCKLFNVTMDKYTFHWACFVFETQVILIMWCQDNETNTQLTLTEIIPTALDTQDFRLMVYFLIKWVELTYGKGSATVVLDTAPCEMLPSLPDVVTWIAAKCHMNTPLRGDEVTNGGIVNRLHGNGGRGHINSLLADEFLLYPRMSEHNSGGVIDIMQMFNGAHGSDGDYGDASMQTMTSRYGIMS</sequence>
<dbReference type="RefSeq" id="XP_013869715.1">
    <property type="nucleotide sequence ID" value="XM_014014261.1"/>
</dbReference>
<keyword evidence="1" id="KW-1185">Reference proteome</keyword>
<dbReference type="KEGG" id="alim:106521615"/>
<dbReference type="InParanoid" id="A0A2I4BPM8"/>
<dbReference type="AlphaFoldDB" id="A0A2I4BPM8"/>
<reference evidence="2" key="1">
    <citation type="submission" date="2025-08" db="UniProtKB">
        <authorList>
            <consortium name="RefSeq"/>
        </authorList>
    </citation>
    <scope>IDENTIFICATION</scope>
    <source>
        <strain evidence="2">Quisiro</strain>
        <tissue evidence="2">Liver</tissue>
    </source>
</reference>
<evidence type="ECO:0000313" key="1">
    <source>
        <dbReference type="Proteomes" id="UP000192220"/>
    </source>
</evidence>
<name>A0A2I4BPM8_AUSLI</name>
<protein>
    <submittedName>
        <fullName evidence="2">Uncharacterized protein LOC106521615</fullName>
    </submittedName>
</protein>
<dbReference type="Proteomes" id="UP000192220">
    <property type="component" value="Unplaced"/>
</dbReference>
<dbReference type="GeneID" id="106521615"/>
<accession>A0A2I4BPM8</accession>